<accession>A0AAJ1UDE5</accession>
<comment type="caution">
    <text evidence="3">The sequence shown here is derived from an EMBL/GenBank/DDBJ whole genome shotgun (WGS) entry which is preliminary data.</text>
</comment>
<dbReference type="AlphaFoldDB" id="A0AAJ1UDE5"/>
<name>A0AAJ1UDE5_9RHOB</name>
<dbReference type="Pfam" id="PF11233">
    <property type="entry name" value="DUF3035"/>
    <property type="match status" value="1"/>
</dbReference>
<organism evidence="3 4">
    <name type="scientific">Rhodalgimonas zhirmunskyi</name>
    <dbReference type="NCBI Taxonomy" id="2964767"/>
    <lineage>
        <taxon>Bacteria</taxon>
        <taxon>Pseudomonadati</taxon>
        <taxon>Pseudomonadota</taxon>
        <taxon>Alphaproteobacteria</taxon>
        <taxon>Rhodobacterales</taxon>
        <taxon>Roseobacteraceae</taxon>
        <taxon>Rhodalgimonas</taxon>
    </lineage>
</organism>
<dbReference type="EMBL" id="JANFFA010000002">
    <property type="protein sequence ID" value="MDQ2094376.1"/>
    <property type="molecule type" value="Genomic_DNA"/>
</dbReference>
<evidence type="ECO:0000256" key="1">
    <source>
        <dbReference type="SAM" id="MobiDB-lite"/>
    </source>
</evidence>
<feature type="signal peptide" evidence="2">
    <location>
        <begin position="1"/>
        <end position="24"/>
    </location>
</feature>
<evidence type="ECO:0000313" key="3">
    <source>
        <dbReference type="EMBL" id="MDQ2094376.1"/>
    </source>
</evidence>
<proteinExistence type="predicted"/>
<sequence length="178" mass="19395">MMLTKGLNRGIILIAAALTLSACAGRERDITLRVVQSDQSGPDEFGIIPGKPLQQPDQYTTLPAPNPGGANRTDQNPLGDGVAALGGNPARLNPAGVPRGESALVAYAGRNGVDPNVRTELAQQDEDYRRRKSVFTKFRLKRTDLYNKIYKNETLNAQREMNRYRRAGVPTPTAPPLN</sequence>
<evidence type="ECO:0000313" key="4">
    <source>
        <dbReference type="Proteomes" id="UP001227162"/>
    </source>
</evidence>
<feature type="chain" id="PRO_5042513212" evidence="2">
    <location>
        <begin position="25"/>
        <end position="178"/>
    </location>
</feature>
<feature type="region of interest" description="Disordered" evidence="1">
    <location>
        <begin position="38"/>
        <end position="93"/>
    </location>
</feature>
<reference evidence="3" key="2">
    <citation type="submission" date="2023-04" db="EMBL/GenBank/DDBJ databases">
        <title>'Rhodoalgimonas zhirmunskyi' gen. nov., isolated from a red alga.</title>
        <authorList>
            <person name="Nedashkovskaya O.I."/>
            <person name="Otstavnykh N.Y."/>
            <person name="Bystritskaya E.P."/>
            <person name="Balabanova L.A."/>
            <person name="Isaeva M.P."/>
        </authorList>
    </citation>
    <scope>NUCLEOTIDE SEQUENCE</scope>
    <source>
        <strain evidence="3">10Alg 79</strain>
    </source>
</reference>
<evidence type="ECO:0000256" key="2">
    <source>
        <dbReference type="SAM" id="SignalP"/>
    </source>
</evidence>
<gene>
    <name evidence="3" type="ORF">NOI20_09675</name>
</gene>
<keyword evidence="2" id="KW-0732">Signal</keyword>
<keyword evidence="4" id="KW-1185">Reference proteome</keyword>
<dbReference type="PROSITE" id="PS51257">
    <property type="entry name" value="PROKAR_LIPOPROTEIN"/>
    <property type="match status" value="1"/>
</dbReference>
<protein>
    <submittedName>
        <fullName evidence="3">DUF3035 domain-containing protein</fullName>
    </submittedName>
</protein>
<dbReference type="InterPro" id="IPR021395">
    <property type="entry name" value="DUF3035"/>
</dbReference>
<reference evidence="3" key="1">
    <citation type="submission" date="2022-07" db="EMBL/GenBank/DDBJ databases">
        <authorList>
            <person name="Otstavnykh N."/>
            <person name="Isaeva M."/>
            <person name="Bystritskaya E."/>
        </authorList>
    </citation>
    <scope>NUCLEOTIDE SEQUENCE</scope>
    <source>
        <strain evidence="3">10Alg 79</strain>
    </source>
</reference>
<dbReference type="Proteomes" id="UP001227162">
    <property type="component" value="Unassembled WGS sequence"/>
</dbReference>